<sequence>MRSRILAGGLLLVLSGGVMAGQIYKWVDAQGVTHFGAQPPAGQAAESFSTATPVPKPVSTPPAAGSETEPDQQAIDEKVKREVARQEADRKSYCTTLRTNLAQLENNPRVRIEEAGQLRRLGEEERQQRISETKQKISDTCS</sequence>
<reference evidence="3" key="1">
    <citation type="submission" date="2022-03" db="EMBL/GenBank/DDBJ databases">
        <title>Pseudomonas marianensis sp. nov., a marine bacterium isolated from deep-sea sediments of the Mariana Trench.</title>
        <authorList>
            <person name="Wei Y."/>
        </authorList>
    </citation>
    <scope>NUCLEOTIDE SEQUENCE</scope>
    <source>
        <strain evidence="3">PS1</strain>
    </source>
</reference>
<evidence type="ECO:0000313" key="4">
    <source>
        <dbReference type="Proteomes" id="UP001139682"/>
    </source>
</evidence>
<comment type="caution">
    <text evidence="3">The sequence shown here is derived from an EMBL/GenBank/DDBJ whole genome shotgun (WGS) entry which is preliminary data.</text>
</comment>
<keyword evidence="4" id="KW-1185">Reference proteome</keyword>
<gene>
    <name evidence="3" type="ORF">MST27_19225</name>
</gene>
<protein>
    <submittedName>
        <fullName evidence="3">DUF4124 domain-containing protein</fullName>
    </submittedName>
</protein>
<evidence type="ECO:0000259" key="2">
    <source>
        <dbReference type="Pfam" id="PF13511"/>
    </source>
</evidence>
<accession>A0A9X1WCQ6</accession>
<dbReference type="Proteomes" id="UP001139682">
    <property type="component" value="Unassembled WGS sequence"/>
</dbReference>
<feature type="region of interest" description="Disordered" evidence="1">
    <location>
        <begin position="36"/>
        <end position="91"/>
    </location>
</feature>
<organism evidence="3 4">
    <name type="scientific">Stutzerimonas marianensis</name>
    <dbReference type="NCBI Taxonomy" id="2929513"/>
    <lineage>
        <taxon>Bacteria</taxon>
        <taxon>Pseudomonadati</taxon>
        <taxon>Pseudomonadota</taxon>
        <taxon>Gammaproteobacteria</taxon>
        <taxon>Pseudomonadales</taxon>
        <taxon>Pseudomonadaceae</taxon>
        <taxon>Stutzerimonas</taxon>
    </lineage>
</organism>
<feature type="domain" description="DUF4124" evidence="2">
    <location>
        <begin position="10"/>
        <end position="64"/>
    </location>
</feature>
<dbReference type="RefSeq" id="WP_243607534.1">
    <property type="nucleotide sequence ID" value="NZ_JALGRD010000012.1"/>
</dbReference>
<dbReference type="InterPro" id="IPR025392">
    <property type="entry name" value="DUF4124"/>
</dbReference>
<evidence type="ECO:0000313" key="3">
    <source>
        <dbReference type="EMBL" id="MCJ0975503.1"/>
    </source>
</evidence>
<dbReference type="EMBL" id="JALGRD010000012">
    <property type="protein sequence ID" value="MCJ0975503.1"/>
    <property type="molecule type" value="Genomic_DNA"/>
</dbReference>
<evidence type="ECO:0000256" key="1">
    <source>
        <dbReference type="SAM" id="MobiDB-lite"/>
    </source>
</evidence>
<dbReference type="Pfam" id="PF13511">
    <property type="entry name" value="DUF4124"/>
    <property type="match status" value="1"/>
</dbReference>
<feature type="compositionally biased region" description="Basic and acidic residues" evidence="1">
    <location>
        <begin position="75"/>
        <end position="91"/>
    </location>
</feature>
<proteinExistence type="predicted"/>
<dbReference type="AlphaFoldDB" id="A0A9X1WCQ6"/>
<feature type="region of interest" description="Disordered" evidence="1">
    <location>
        <begin position="122"/>
        <end position="142"/>
    </location>
</feature>
<name>A0A9X1WCQ6_9GAMM</name>